<evidence type="ECO:0000313" key="1">
    <source>
        <dbReference type="EMBL" id="WNZ25871.1"/>
    </source>
</evidence>
<organism evidence="1">
    <name type="scientific">Leptolyngbya sp. NK1-12</name>
    <dbReference type="NCBI Taxonomy" id="2547451"/>
    <lineage>
        <taxon>Bacteria</taxon>
        <taxon>Bacillati</taxon>
        <taxon>Cyanobacteriota</taxon>
        <taxon>Cyanophyceae</taxon>
        <taxon>Leptolyngbyales</taxon>
        <taxon>Leptolyngbyaceae</taxon>
        <taxon>Leptolyngbya group</taxon>
        <taxon>Leptolyngbya</taxon>
    </lineage>
</organism>
<accession>A0AA96WPA5</accession>
<gene>
    <name evidence="1" type="ORF">HJG54_25600</name>
</gene>
<dbReference type="EMBL" id="CP053586">
    <property type="protein sequence ID" value="WNZ25871.1"/>
    <property type="molecule type" value="Genomic_DNA"/>
</dbReference>
<proteinExistence type="predicted"/>
<dbReference type="AlphaFoldDB" id="A0AA96WPA5"/>
<reference evidence="1" key="1">
    <citation type="submission" date="2020-05" db="EMBL/GenBank/DDBJ databases">
        <authorList>
            <person name="Zhu T."/>
            <person name="Keshari N."/>
            <person name="Lu X."/>
        </authorList>
    </citation>
    <scope>NUCLEOTIDE SEQUENCE</scope>
    <source>
        <strain evidence="1">NK1-12</strain>
    </source>
</reference>
<dbReference type="RefSeq" id="WP_316432060.1">
    <property type="nucleotide sequence ID" value="NZ_CP053586.1"/>
</dbReference>
<protein>
    <submittedName>
        <fullName evidence="1">Uncharacterized protein</fullName>
    </submittedName>
</protein>
<sequence length="118" mass="13336">MPSPLSSPQLRLNLSEGSVSFSFSPDAATNLKQAIDTLMNRLKVNATQTGGKPQPQEPMEYRYTGEVFLEIFCNPNIWSSPFAAKVLITLRDERIRLNTEAELTRLIEDVNQFLEQYG</sequence>
<name>A0AA96WPA5_9CYAN</name>